<keyword evidence="8" id="KW-0449">Lipoprotein</keyword>
<comment type="subcellular location">
    <subcellularLocation>
        <location evidence="1">Membrane</location>
        <topology evidence="1">Lipid-anchor</topology>
        <topology evidence="1">GPI-anchor</topology>
    </subcellularLocation>
    <subcellularLocation>
        <location evidence="2">Secreted</location>
    </subcellularLocation>
</comment>
<evidence type="ECO:0000313" key="13">
    <source>
        <dbReference type="Proteomes" id="UP000481861"/>
    </source>
</evidence>
<evidence type="ECO:0000256" key="2">
    <source>
        <dbReference type="ARBA" id="ARBA00004613"/>
    </source>
</evidence>
<feature type="compositionally biased region" description="Pro residues" evidence="9">
    <location>
        <begin position="352"/>
        <end position="361"/>
    </location>
</feature>
<feature type="region of interest" description="Disordered" evidence="9">
    <location>
        <begin position="191"/>
        <end position="361"/>
    </location>
</feature>
<sequence length="667" mass="69095">MRTSTVLLFSGLAAQQVSATWNRNAGHFKSPQYNNNECSDKQQGGFKWEDLPEGPMNGYGDFGFGGGEGGWKCSNSFGKRDHLTKRTFSPKCIKNKVQKDKPATFNCDKKKEGFSVKEIDVSVEYDAHLELHYKMPDNSICKQKSPCKKEGSTIYNTQCGGATSVDVYLGDHDQPDRKDCEIGFHRIDFDCKPPEQYTPPPPPTYSPSSPPQTSDKSVETSSAPPSETPSAPPSETPSPTPETSDIYTPSSAPPSPFTNSSMPVPETSTIPPPPSSETPPPAPPSSESSAYPSSESYSAPPVTSGTPPPAGESSSAPPPPPSSESSAAPPTYGASTPLAETSSAPQSSSPPQNYPPPPPGGYSPPECLPKCMNTWLQINSECKSNTDATCYCKNPDFTKSVIECVTAWAKDDKETQEALQYLIGICAPAVPENPGLITHCPTNIPINPTTPPQTPEVPVPSAPAPSGPVESAPASSVPAPPAETPSTPPAETPSAPPAETPAYTPTPGVSAPPAPPADTPAAPPAYTPTPGVSAPPAAPTETPAAGVSSAPPANTPAPPAPYPVTEIPFGTTTYTVPLVQFVTETITGPGSNPSAPVQLVPGTPAPVPAQTTVAPYPYPSGMATATYPGSTGIVATATPPEFTGAASSFGFDAKHAFLGAALAFFAL</sequence>
<keyword evidence="7" id="KW-1015">Disulfide bond</keyword>
<feature type="compositionally biased region" description="Pro residues" evidence="9">
    <location>
        <begin position="553"/>
        <end position="562"/>
    </location>
</feature>
<evidence type="ECO:0000256" key="4">
    <source>
        <dbReference type="ARBA" id="ARBA00022525"/>
    </source>
</evidence>
<evidence type="ECO:0000256" key="8">
    <source>
        <dbReference type="ARBA" id="ARBA00023288"/>
    </source>
</evidence>
<dbReference type="GO" id="GO:0098552">
    <property type="term" value="C:side of membrane"/>
    <property type="evidence" value="ECO:0007669"/>
    <property type="project" value="UniProtKB-KW"/>
</dbReference>
<feature type="compositionally biased region" description="Pro residues" evidence="9">
    <location>
        <begin position="306"/>
        <end position="322"/>
    </location>
</feature>
<feature type="compositionally biased region" description="Pro residues" evidence="9">
    <location>
        <begin position="448"/>
        <end position="466"/>
    </location>
</feature>
<feature type="compositionally biased region" description="Low complexity" evidence="9">
    <location>
        <begin position="285"/>
        <end position="305"/>
    </location>
</feature>
<feature type="signal peptide" evidence="10">
    <location>
        <begin position="1"/>
        <end position="19"/>
    </location>
</feature>
<feature type="compositionally biased region" description="Low complexity" evidence="9">
    <location>
        <begin position="211"/>
        <end position="225"/>
    </location>
</feature>
<evidence type="ECO:0000256" key="10">
    <source>
        <dbReference type="SAM" id="SignalP"/>
    </source>
</evidence>
<evidence type="ECO:0000256" key="9">
    <source>
        <dbReference type="SAM" id="MobiDB-lite"/>
    </source>
</evidence>
<evidence type="ECO:0000259" key="11">
    <source>
        <dbReference type="Pfam" id="PF05730"/>
    </source>
</evidence>
<feature type="compositionally biased region" description="Pro residues" evidence="9">
    <location>
        <begin position="196"/>
        <end position="210"/>
    </location>
</feature>
<dbReference type="EMBL" id="JAADJZ010000010">
    <property type="protein sequence ID" value="KAF2872013.1"/>
    <property type="molecule type" value="Genomic_DNA"/>
</dbReference>
<organism evidence="12 13">
    <name type="scientific">Massariosphaeria phaeospora</name>
    <dbReference type="NCBI Taxonomy" id="100035"/>
    <lineage>
        <taxon>Eukaryota</taxon>
        <taxon>Fungi</taxon>
        <taxon>Dikarya</taxon>
        <taxon>Ascomycota</taxon>
        <taxon>Pezizomycotina</taxon>
        <taxon>Dothideomycetes</taxon>
        <taxon>Pleosporomycetidae</taxon>
        <taxon>Pleosporales</taxon>
        <taxon>Pleosporales incertae sedis</taxon>
        <taxon>Massariosphaeria</taxon>
    </lineage>
</organism>
<accession>A0A7C8IBD0</accession>
<dbReference type="OrthoDB" id="5431405at2759"/>
<keyword evidence="6 10" id="KW-0732">Signal</keyword>
<comment type="similarity">
    <text evidence="3">Belongs to the RBT5 family.</text>
</comment>
<dbReference type="InterPro" id="IPR008427">
    <property type="entry name" value="Extracellular_membr_CFEM_dom"/>
</dbReference>
<feature type="compositionally biased region" description="Pro residues" evidence="9">
    <location>
        <begin position="226"/>
        <end position="240"/>
    </location>
</feature>
<dbReference type="AlphaFoldDB" id="A0A7C8IBD0"/>
<dbReference type="GO" id="GO:0005576">
    <property type="term" value="C:extracellular region"/>
    <property type="evidence" value="ECO:0007669"/>
    <property type="project" value="UniProtKB-SubCell"/>
</dbReference>
<evidence type="ECO:0000256" key="7">
    <source>
        <dbReference type="ARBA" id="ARBA00023157"/>
    </source>
</evidence>
<evidence type="ECO:0000256" key="1">
    <source>
        <dbReference type="ARBA" id="ARBA00004589"/>
    </source>
</evidence>
<feature type="compositionally biased region" description="Low complexity" evidence="9">
    <location>
        <begin position="467"/>
        <end position="477"/>
    </location>
</feature>
<feature type="compositionally biased region" description="Pro residues" evidence="9">
    <location>
        <begin position="510"/>
        <end position="527"/>
    </location>
</feature>
<gene>
    <name evidence="12" type="ORF">BDV95DRAFT_628464</name>
</gene>
<evidence type="ECO:0000256" key="5">
    <source>
        <dbReference type="ARBA" id="ARBA00022622"/>
    </source>
</evidence>
<dbReference type="PRINTS" id="PR01217">
    <property type="entry name" value="PRICHEXTENSN"/>
</dbReference>
<feature type="domain" description="CFEM" evidence="11">
    <location>
        <begin position="364"/>
        <end position="427"/>
    </location>
</feature>
<evidence type="ECO:0000256" key="3">
    <source>
        <dbReference type="ARBA" id="ARBA00010031"/>
    </source>
</evidence>
<keyword evidence="13" id="KW-1185">Reference proteome</keyword>
<feature type="chain" id="PRO_5028998087" description="CFEM domain-containing protein" evidence="10">
    <location>
        <begin position="20"/>
        <end position="667"/>
    </location>
</feature>
<feature type="compositionally biased region" description="Pro residues" evidence="9">
    <location>
        <begin position="478"/>
        <end position="499"/>
    </location>
</feature>
<feature type="compositionally biased region" description="Pro residues" evidence="9">
    <location>
        <begin position="270"/>
        <end position="284"/>
    </location>
</feature>
<proteinExistence type="inferred from homology"/>
<evidence type="ECO:0000256" key="6">
    <source>
        <dbReference type="ARBA" id="ARBA00022729"/>
    </source>
</evidence>
<dbReference type="Pfam" id="PF05730">
    <property type="entry name" value="CFEM"/>
    <property type="match status" value="1"/>
</dbReference>
<keyword evidence="5" id="KW-0336">GPI-anchor</keyword>
<feature type="region of interest" description="Disordered" evidence="9">
    <location>
        <begin position="441"/>
        <end position="564"/>
    </location>
</feature>
<keyword evidence="5" id="KW-0325">Glycoprotein</keyword>
<keyword evidence="5" id="KW-0472">Membrane</keyword>
<feature type="compositionally biased region" description="Low complexity" evidence="9">
    <location>
        <begin position="342"/>
        <end position="351"/>
    </location>
</feature>
<name>A0A7C8IBD0_9PLEO</name>
<keyword evidence="4" id="KW-0964">Secreted</keyword>
<reference evidence="12 13" key="1">
    <citation type="submission" date="2020-01" db="EMBL/GenBank/DDBJ databases">
        <authorList>
            <consortium name="DOE Joint Genome Institute"/>
            <person name="Haridas S."/>
            <person name="Albert R."/>
            <person name="Binder M."/>
            <person name="Bloem J."/>
            <person name="Labutti K."/>
            <person name="Salamov A."/>
            <person name="Andreopoulos B."/>
            <person name="Baker S.E."/>
            <person name="Barry K."/>
            <person name="Bills G."/>
            <person name="Bluhm B.H."/>
            <person name="Cannon C."/>
            <person name="Castanera R."/>
            <person name="Culley D.E."/>
            <person name="Daum C."/>
            <person name="Ezra D."/>
            <person name="Gonzalez J.B."/>
            <person name="Henrissat B."/>
            <person name="Kuo A."/>
            <person name="Liang C."/>
            <person name="Lipzen A."/>
            <person name="Lutzoni F."/>
            <person name="Magnuson J."/>
            <person name="Mondo S."/>
            <person name="Nolan M."/>
            <person name="Ohm R."/>
            <person name="Pangilinan J."/>
            <person name="Park H.-J.H."/>
            <person name="Ramirez L."/>
            <person name="Alfaro M."/>
            <person name="Sun H."/>
            <person name="Tritt A."/>
            <person name="Yoshinaga Y."/>
            <person name="Zwiers L.-H.L."/>
            <person name="Turgeon B.G."/>
            <person name="Goodwin S.B."/>
            <person name="Spatafora J.W."/>
            <person name="Crous P.W."/>
            <person name="Grigoriev I.V."/>
        </authorList>
    </citation>
    <scope>NUCLEOTIDE SEQUENCE [LARGE SCALE GENOMIC DNA]</scope>
    <source>
        <strain evidence="12 13">CBS 611.86</strain>
    </source>
</reference>
<dbReference type="Proteomes" id="UP000481861">
    <property type="component" value="Unassembled WGS sequence"/>
</dbReference>
<comment type="caution">
    <text evidence="12">The sequence shown here is derived from an EMBL/GenBank/DDBJ whole genome shotgun (WGS) entry which is preliminary data.</text>
</comment>
<evidence type="ECO:0000313" key="12">
    <source>
        <dbReference type="EMBL" id="KAF2872013.1"/>
    </source>
</evidence>
<protein>
    <recommendedName>
        <fullName evidence="11">CFEM domain-containing protein</fullName>
    </recommendedName>
</protein>